<organism evidence="1 2">
    <name type="scientific">Limnoglobus roseus</name>
    <dbReference type="NCBI Taxonomy" id="2598579"/>
    <lineage>
        <taxon>Bacteria</taxon>
        <taxon>Pseudomonadati</taxon>
        <taxon>Planctomycetota</taxon>
        <taxon>Planctomycetia</taxon>
        <taxon>Gemmatales</taxon>
        <taxon>Gemmataceae</taxon>
        <taxon>Limnoglobus</taxon>
    </lineage>
</organism>
<dbReference type="KEGG" id="lrs:PX52LOC_02292"/>
<dbReference type="InterPro" id="IPR036412">
    <property type="entry name" value="HAD-like_sf"/>
</dbReference>
<keyword evidence="1" id="KW-0378">Hydrolase</keyword>
<dbReference type="GO" id="GO:0005829">
    <property type="term" value="C:cytosol"/>
    <property type="evidence" value="ECO:0007669"/>
    <property type="project" value="TreeGrafter"/>
</dbReference>
<dbReference type="PANTHER" id="PTHR43434:SF19">
    <property type="entry name" value="PHOSPHONOACETALDEHYDE HYDROLASE"/>
    <property type="match status" value="1"/>
</dbReference>
<proteinExistence type="inferred from homology"/>
<dbReference type="GO" id="GO:0019700">
    <property type="term" value="P:organic phosphonate catabolic process"/>
    <property type="evidence" value="ECO:0007669"/>
    <property type="project" value="InterPro"/>
</dbReference>
<dbReference type="SFLD" id="SFLDG01129">
    <property type="entry name" value="C1.5:_HAD__Beta-PGM__Phosphata"/>
    <property type="match status" value="1"/>
</dbReference>
<dbReference type="SFLD" id="SFLDS00003">
    <property type="entry name" value="Haloacid_Dehalogenase"/>
    <property type="match status" value="1"/>
</dbReference>
<reference evidence="2" key="1">
    <citation type="submission" date="2019-08" db="EMBL/GenBank/DDBJ databases">
        <title>Limnoglobus roseus gen. nov., sp. nov., a novel freshwater planctomycete with a giant genome from the family Gemmataceae.</title>
        <authorList>
            <person name="Kulichevskaya I.S."/>
            <person name="Naumoff D.G."/>
            <person name="Miroshnikov K."/>
            <person name="Ivanova A."/>
            <person name="Philippov D.A."/>
            <person name="Hakobyan A."/>
            <person name="Rijpstra I.C."/>
            <person name="Sinninghe Damste J.S."/>
            <person name="Liesack W."/>
            <person name="Dedysh S.N."/>
        </authorList>
    </citation>
    <scope>NUCLEOTIDE SEQUENCE [LARGE SCALE GENOMIC DNA]</scope>
    <source>
        <strain evidence="2">PX52</strain>
    </source>
</reference>
<dbReference type="InterPro" id="IPR006323">
    <property type="entry name" value="Phosphonoacetald_hydro"/>
</dbReference>
<dbReference type="OrthoDB" id="5504491at2"/>
<name>A0A5C1AAY2_9BACT</name>
<dbReference type="Gene3D" id="1.10.150.240">
    <property type="entry name" value="Putative phosphatase, domain 2"/>
    <property type="match status" value="1"/>
</dbReference>
<gene>
    <name evidence="1" type="ORF">PX52LOC_02292</name>
</gene>
<dbReference type="SUPFAM" id="SSF56784">
    <property type="entry name" value="HAD-like"/>
    <property type="match status" value="1"/>
</dbReference>
<dbReference type="Gene3D" id="3.40.50.1000">
    <property type="entry name" value="HAD superfamily/HAD-like"/>
    <property type="match status" value="1"/>
</dbReference>
<dbReference type="Pfam" id="PF00702">
    <property type="entry name" value="Hydrolase"/>
    <property type="match status" value="1"/>
</dbReference>
<keyword evidence="2" id="KW-1185">Reference proteome</keyword>
<evidence type="ECO:0000313" key="2">
    <source>
        <dbReference type="Proteomes" id="UP000324974"/>
    </source>
</evidence>
<dbReference type="InterPro" id="IPR023198">
    <property type="entry name" value="PGP-like_dom2"/>
</dbReference>
<dbReference type="PANTHER" id="PTHR43434">
    <property type="entry name" value="PHOSPHOGLYCOLATE PHOSPHATASE"/>
    <property type="match status" value="1"/>
</dbReference>
<protein>
    <submittedName>
        <fullName evidence="1">Phosphonoacetaldehyde hydrolase</fullName>
    </submittedName>
</protein>
<sequence length="250" mass="27119">MPIQLVVFDWAGTIIDFGSCAPVHAFHKAFATKGIAVTMAETRRPMGLHKKDHIREMLKAMGRPWTEAEVEELYQIVTPMQLAGARECARLIPGVPETARLLRERGLKIGTTTGYFHAALAVCLSAAKEQGFEPDAAVCADDVPQGRPAPWMMFRVMEKLNVYPPKAVVKVGDTPIDMAEARSAGTWALGVVDSSNEMGLTEGEFAALAPAERERRRAAVRDVLLDAGADGTIDTLAELPEAIEAFEAMS</sequence>
<dbReference type="SFLD" id="SFLDG01135">
    <property type="entry name" value="C1.5.6:_HAD__Beta-PGM__Phospha"/>
    <property type="match status" value="1"/>
</dbReference>
<dbReference type="InterPro" id="IPR050155">
    <property type="entry name" value="HAD-like_hydrolase_sf"/>
</dbReference>
<dbReference type="HAMAP" id="MF_01375">
    <property type="entry name" value="PhnX"/>
    <property type="match status" value="1"/>
</dbReference>
<dbReference type="Proteomes" id="UP000324974">
    <property type="component" value="Chromosome"/>
</dbReference>
<dbReference type="NCBIfam" id="TIGR01422">
    <property type="entry name" value="phosphonatase"/>
    <property type="match status" value="1"/>
</dbReference>
<evidence type="ECO:0000313" key="1">
    <source>
        <dbReference type="EMBL" id="QEL15377.1"/>
    </source>
</evidence>
<accession>A0A5C1AAY2</accession>
<dbReference type="GO" id="GO:0006281">
    <property type="term" value="P:DNA repair"/>
    <property type="evidence" value="ECO:0007669"/>
    <property type="project" value="TreeGrafter"/>
</dbReference>
<dbReference type="InterPro" id="IPR023214">
    <property type="entry name" value="HAD_sf"/>
</dbReference>
<dbReference type="EMBL" id="CP042425">
    <property type="protein sequence ID" value="QEL15377.1"/>
    <property type="molecule type" value="Genomic_DNA"/>
</dbReference>
<dbReference type="RefSeq" id="WP_149110198.1">
    <property type="nucleotide sequence ID" value="NZ_CP042425.1"/>
</dbReference>
<dbReference type="GO" id="GO:0050194">
    <property type="term" value="F:phosphonoacetaldehyde hydrolase activity"/>
    <property type="evidence" value="ECO:0007669"/>
    <property type="project" value="InterPro"/>
</dbReference>
<dbReference type="GO" id="GO:0008967">
    <property type="term" value="F:phosphoglycolate phosphatase activity"/>
    <property type="evidence" value="ECO:0007669"/>
    <property type="project" value="TreeGrafter"/>
</dbReference>
<dbReference type="AlphaFoldDB" id="A0A5C1AAY2"/>